<keyword evidence="3" id="KW-1133">Transmembrane helix</keyword>
<keyword evidence="2" id="KW-0812">Transmembrane</keyword>
<evidence type="ECO:0000256" key="1">
    <source>
        <dbReference type="ARBA" id="ARBA00004194"/>
    </source>
</evidence>
<reference evidence="6" key="1">
    <citation type="journal article" date="2023" name="Plant J.">
        <title>Genome sequences and population genomics provide insights into the demographic history, inbreeding, and mutation load of two 'living fossil' tree species of Dipteronia.</title>
        <authorList>
            <person name="Feng Y."/>
            <person name="Comes H.P."/>
            <person name="Chen J."/>
            <person name="Zhu S."/>
            <person name="Lu R."/>
            <person name="Zhang X."/>
            <person name="Li P."/>
            <person name="Qiu J."/>
            <person name="Olsen K.M."/>
            <person name="Qiu Y."/>
        </authorList>
    </citation>
    <scope>NUCLEOTIDE SEQUENCE</scope>
    <source>
        <strain evidence="6">KIB01</strain>
    </source>
</reference>
<evidence type="ECO:0000313" key="6">
    <source>
        <dbReference type="EMBL" id="KAK2633890.1"/>
    </source>
</evidence>
<dbReference type="PANTHER" id="PTHR31444">
    <property type="entry name" value="OS11G0490100 PROTEIN"/>
    <property type="match status" value="1"/>
</dbReference>
<keyword evidence="4" id="KW-0333">Golgi apparatus</keyword>
<evidence type="ECO:0000256" key="2">
    <source>
        <dbReference type="ARBA" id="ARBA00022692"/>
    </source>
</evidence>
<dbReference type="AlphaFoldDB" id="A0AAD9TD04"/>
<name>A0AAD9TD04_9ROSI</name>
<comment type="subcellular location">
    <subcellularLocation>
        <location evidence="1">Golgi apparatus membrane</location>
        <topology evidence="1">Single-pass membrane protein</topology>
    </subcellularLocation>
</comment>
<dbReference type="Proteomes" id="UP001280121">
    <property type="component" value="Unassembled WGS sequence"/>
</dbReference>
<organism evidence="6 7">
    <name type="scientific">Dipteronia dyeriana</name>
    <dbReference type="NCBI Taxonomy" id="168575"/>
    <lineage>
        <taxon>Eukaryota</taxon>
        <taxon>Viridiplantae</taxon>
        <taxon>Streptophyta</taxon>
        <taxon>Embryophyta</taxon>
        <taxon>Tracheophyta</taxon>
        <taxon>Spermatophyta</taxon>
        <taxon>Magnoliopsida</taxon>
        <taxon>eudicotyledons</taxon>
        <taxon>Gunneridae</taxon>
        <taxon>Pentapetalae</taxon>
        <taxon>rosids</taxon>
        <taxon>malvids</taxon>
        <taxon>Sapindales</taxon>
        <taxon>Sapindaceae</taxon>
        <taxon>Hippocastanoideae</taxon>
        <taxon>Acereae</taxon>
        <taxon>Dipteronia</taxon>
    </lineage>
</organism>
<gene>
    <name evidence="6" type="ORF">Ddye_028682</name>
</gene>
<dbReference type="GO" id="GO:0000139">
    <property type="term" value="C:Golgi membrane"/>
    <property type="evidence" value="ECO:0007669"/>
    <property type="project" value="UniProtKB-SubCell"/>
</dbReference>
<dbReference type="Pfam" id="PF21729">
    <property type="entry name" value="IRX15_IRX15L_GXM"/>
    <property type="match status" value="1"/>
</dbReference>
<dbReference type="EMBL" id="JANJYI010000009">
    <property type="protein sequence ID" value="KAK2633890.1"/>
    <property type="molecule type" value="Genomic_DNA"/>
</dbReference>
<comment type="caution">
    <text evidence="6">The sequence shown here is derived from an EMBL/GenBank/DDBJ whole genome shotgun (WGS) entry which is preliminary data.</text>
</comment>
<evidence type="ECO:0000313" key="7">
    <source>
        <dbReference type="Proteomes" id="UP001280121"/>
    </source>
</evidence>
<evidence type="ECO:0000256" key="4">
    <source>
        <dbReference type="ARBA" id="ARBA00023034"/>
    </source>
</evidence>
<evidence type="ECO:0008006" key="8">
    <source>
        <dbReference type="Google" id="ProtNLM"/>
    </source>
</evidence>
<dbReference type="GO" id="GO:0045492">
    <property type="term" value="P:xylan biosynthetic process"/>
    <property type="evidence" value="ECO:0007669"/>
    <property type="project" value="InterPro"/>
</dbReference>
<proteinExistence type="predicted"/>
<sequence length="88" mass="9832">MIMINAPHGYFPEAQGRMGTIFSAAVMARQRKGSGVTLVFLHDVDWKVERAFAAEFLCKKYLKKAVGRLSHFKIPSVMNRTVGVDSIC</sequence>
<dbReference type="InterPro" id="IPR006514">
    <property type="entry name" value="IRX15/GXM/AGM"/>
</dbReference>
<evidence type="ECO:0000256" key="3">
    <source>
        <dbReference type="ARBA" id="ARBA00022989"/>
    </source>
</evidence>
<keyword evidence="7" id="KW-1185">Reference proteome</keyword>
<accession>A0AAD9TD04</accession>
<evidence type="ECO:0000256" key="5">
    <source>
        <dbReference type="ARBA" id="ARBA00023136"/>
    </source>
</evidence>
<keyword evidence="5" id="KW-0472">Membrane</keyword>
<protein>
    <recommendedName>
        <fullName evidence="8">Polysaccharide biosynthesis domain-containing protein</fullName>
    </recommendedName>
</protein>